<gene>
    <name evidence="6" type="ORF">ADEAN_000999900</name>
</gene>
<comment type="similarity">
    <text evidence="3 4">Belongs to the TRAFAC class myosin-kinesin ATPase superfamily. Kinesin family.</text>
</comment>
<dbReference type="SMART" id="SM00129">
    <property type="entry name" value="KISc"/>
    <property type="match status" value="1"/>
</dbReference>
<dbReference type="Gene3D" id="3.40.850.10">
    <property type="entry name" value="Kinesin motor domain"/>
    <property type="match status" value="1"/>
</dbReference>
<keyword evidence="4" id="KW-0505">Motor protein</keyword>
<dbReference type="GO" id="GO:0003777">
    <property type="term" value="F:microtubule motor activity"/>
    <property type="evidence" value="ECO:0007669"/>
    <property type="project" value="InterPro"/>
</dbReference>
<dbReference type="AlphaFoldDB" id="A0A7G2CSC7"/>
<dbReference type="PROSITE" id="PS50067">
    <property type="entry name" value="KINESIN_MOTOR_2"/>
    <property type="match status" value="1"/>
</dbReference>
<proteinExistence type="inferred from homology"/>
<dbReference type="OrthoDB" id="3176171at2759"/>
<dbReference type="VEuPathDB" id="TriTrypDB:ADEAN_000999900"/>
<evidence type="ECO:0000259" key="5">
    <source>
        <dbReference type="PROSITE" id="PS50067"/>
    </source>
</evidence>
<keyword evidence="4" id="KW-0493">Microtubule</keyword>
<dbReference type="PRINTS" id="PR00380">
    <property type="entry name" value="KINESINHEAVY"/>
</dbReference>
<evidence type="ECO:0000313" key="7">
    <source>
        <dbReference type="Proteomes" id="UP000515908"/>
    </source>
</evidence>
<comment type="caution">
    <text evidence="3">Lacks conserved residue(s) required for the propagation of feature annotation.</text>
</comment>
<sequence length="328" mass="36941">MTGGTESYEDRGIIPRALAMIYDSVGNHNNNNANEHASISLSYLQIYNDKGQDLLNHGKDAKTLDELPNVTIFEGDDEVILKNLDSHHAPTLTDALNLLFLGDTNRLYCETPMNKTSSRSHCVLTVHVEIRNTAQNSIRTSKLNFVDLAGSERVSRTQVNGQILTEAKYINLSLHHLETVIIALSEQAKKKRSHIPFRNSFLTMVLKDSLGENCITSMLATAHLQVSVVLETLSTCRFAQRVSMIKQNAHVNEELDPLLMVRQLKAEVTQLKDRLLFYEKDGKGAERELSEDEKQICAEKMKKFIASREPNAKVRGIGRRFGSYLLLF</sequence>
<dbReference type="InterPro" id="IPR027417">
    <property type="entry name" value="P-loop_NTPase"/>
</dbReference>
<dbReference type="SUPFAM" id="SSF52540">
    <property type="entry name" value="P-loop containing nucleoside triphosphate hydrolases"/>
    <property type="match status" value="1"/>
</dbReference>
<dbReference type="Proteomes" id="UP000515908">
    <property type="component" value="Chromosome 26"/>
</dbReference>
<organism evidence="6 7">
    <name type="scientific">Angomonas deanei</name>
    <dbReference type="NCBI Taxonomy" id="59799"/>
    <lineage>
        <taxon>Eukaryota</taxon>
        <taxon>Discoba</taxon>
        <taxon>Euglenozoa</taxon>
        <taxon>Kinetoplastea</taxon>
        <taxon>Metakinetoplastina</taxon>
        <taxon>Trypanosomatida</taxon>
        <taxon>Trypanosomatidae</taxon>
        <taxon>Strigomonadinae</taxon>
        <taxon>Angomonas</taxon>
    </lineage>
</organism>
<dbReference type="PANTHER" id="PTHR47968">
    <property type="entry name" value="CENTROMERE PROTEIN E"/>
    <property type="match status" value="1"/>
</dbReference>
<dbReference type="InterPro" id="IPR027640">
    <property type="entry name" value="Kinesin-like_fam"/>
</dbReference>
<evidence type="ECO:0000256" key="4">
    <source>
        <dbReference type="RuleBase" id="RU000394"/>
    </source>
</evidence>
<dbReference type="GO" id="GO:0005524">
    <property type="term" value="F:ATP binding"/>
    <property type="evidence" value="ECO:0007669"/>
    <property type="project" value="UniProtKB-KW"/>
</dbReference>
<keyword evidence="2 4" id="KW-0067">ATP-binding</keyword>
<dbReference type="EMBL" id="LR877170">
    <property type="protein sequence ID" value="CAD2222455.1"/>
    <property type="molecule type" value="Genomic_DNA"/>
</dbReference>
<dbReference type="PANTHER" id="PTHR47968:SF67">
    <property type="entry name" value="KINESIN MOTOR DOMAIN-CONTAINING PROTEIN"/>
    <property type="match status" value="1"/>
</dbReference>
<evidence type="ECO:0000256" key="1">
    <source>
        <dbReference type="ARBA" id="ARBA00022741"/>
    </source>
</evidence>
<dbReference type="PROSITE" id="PS00411">
    <property type="entry name" value="KINESIN_MOTOR_1"/>
    <property type="match status" value="1"/>
</dbReference>
<evidence type="ECO:0000256" key="2">
    <source>
        <dbReference type="ARBA" id="ARBA00022840"/>
    </source>
</evidence>
<dbReference type="Pfam" id="PF00225">
    <property type="entry name" value="Kinesin"/>
    <property type="match status" value="1"/>
</dbReference>
<keyword evidence="7" id="KW-1185">Reference proteome</keyword>
<evidence type="ECO:0000256" key="3">
    <source>
        <dbReference type="PROSITE-ProRule" id="PRU00283"/>
    </source>
</evidence>
<dbReference type="GO" id="GO:0007018">
    <property type="term" value="P:microtubule-based movement"/>
    <property type="evidence" value="ECO:0007669"/>
    <property type="project" value="InterPro"/>
</dbReference>
<protein>
    <recommendedName>
        <fullName evidence="4">Kinesin-like protein</fullName>
    </recommendedName>
</protein>
<name>A0A7G2CSC7_9TRYP</name>
<feature type="domain" description="Kinesin motor" evidence="5">
    <location>
        <begin position="1"/>
        <end position="245"/>
    </location>
</feature>
<dbReference type="InterPro" id="IPR019821">
    <property type="entry name" value="Kinesin_motor_CS"/>
</dbReference>
<evidence type="ECO:0000313" key="6">
    <source>
        <dbReference type="EMBL" id="CAD2222455.1"/>
    </source>
</evidence>
<keyword evidence="1 4" id="KW-0547">Nucleotide-binding</keyword>
<dbReference type="InterPro" id="IPR001752">
    <property type="entry name" value="Kinesin_motor_dom"/>
</dbReference>
<dbReference type="GO" id="GO:0008017">
    <property type="term" value="F:microtubule binding"/>
    <property type="evidence" value="ECO:0007669"/>
    <property type="project" value="InterPro"/>
</dbReference>
<dbReference type="GO" id="GO:0005874">
    <property type="term" value="C:microtubule"/>
    <property type="evidence" value="ECO:0007669"/>
    <property type="project" value="UniProtKB-KW"/>
</dbReference>
<dbReference type="InterPro" id="IPR036961">
    <property type="entry name" value="Kinesin_motor_dom_sf"/>
</dbReference>
<accession>A0A7G2CSC7</accession>
<reference evidence="6 7" key="1">
    <citation type="submission" date="2020-08" db="EMBL/GenBank/DDBJ databases">
        <authorList>
            <person name="Newling K."/>
            <person name="Davey J."/>
            <person name="Forrester S."/>
        </authorList>
    </citation>
    <scope>NUCLEOTIDE SEQUENCE [LARGE SCALE GENOMIC DNA]</scope>
    <source>
        <strain evidence="7">Crithidia deanei Carvalho (ATCC PRA-265)</strain>
    </source>
</reference>